<protein>
    <submittedName>
        <fullName evidence="8">Uncharacterized protein</fullName>
    </submittedName>
</protein>
<reference evidence="8 9" key="1">
    <citation type="journal article" date="2013" name="BMC Genomics">
        <title>The miniature genome of a carnivorous plant Genlisea aurea contains a low number of genes and short non-coding sequences.</title>
        <authorList>
            <person name="Leushkin E.V."/>
            <person name="Sutormin R.A."/>
            <person name="Nabieva E.R."/>
            <person name="Penin A.A."/>
            <person name="Kondrashov A.S."/>
            <person name="Logacheva M.D."/>
        </authorList>
    </citation>
    <scope>NUCLEOTIDE SEQUENCE [LARGE SCALE GENOMIC DNA]</scope>
</reference>
<dbReference type="OrthoDB" id="1931917at2759"/>
<feature type="transmembrane region" description="Helical" evidence="7">
    <location>
        <begin position="54"/>
        <end position="78"/>
    </location>
</feature>
<dbReference type="AlphaFoldDB" id="S8CK24"/>
<evidence type="ECO:0000256" key="1">
    <source>
        <dbReference type="ARBA" id="ARBA00004127"/>
    </source>
</evidence>
<sequence length="180" mass="19558">MAVTPKQYAAVVMILGAGSFVFGILAEHLKPPGGVPTQRNGFVFCSFPSDRSVFLGYASTALLMAATVAGYFSVFYPYDGKSIPRAAVFSSGWCSTNIYVAVASAILGIVFLLWQSIEEQLHRTMNVHKDLNYDCPTAKTGLFGGGAFVSLNSALFWLMALLIVTNVREDYFETTEKNVV</sequence>
<accession>S8CK24</accession>
<keyword evidence="4 7" id="KW-1133">Transmembrane helix</keyword>
<feature type="transmembrane region" description="Helical" evidence="7">
    <location>
        <begin position="142"/>
        <end position="164"/>
    </location>
</feature>
<dbReference type="InterPro" id="IPR009606">
    <property type="entry name" value="DEAL/Modifying_wall_lignin1/2"/>
</dbReference>
<evidence type="ECO:0000256" key="2">
    <source>
        <dbReference type="ARBA" id="ARBA00022692"/>
    </source>
</evidence>
<evidence type="ECO:0000313" key="8">
    <source>
        <dbReference type="EMBL" id="EPS65051.1"/>
    </source>
</evidence>
<feature type="transmembrane region" description="Helical" evidence="7">
    <location>
        <begin position="98"/>
        <end position="117"/>
    </location>
</feature>
<comment type="caution">
    <text evidence="8">The sequence shown here is derived from an EMBL/GenBank/DDBJ whole genome shotgun (WGS) entry which is preliminary data.</text>
</comment>
<dbReference type="EMBL" id="AUSU01004454">
    <property type="protein sequence ID" value="EPS65051.1"/>
    <property type="molecule type" value="Genomic_DNA"/>
</dbReference>
<keyword evidence="5 7" id="KW-0472">Membrane</keyword>
<dbReference type="GO" id="GO:0012505">
    <property type="term" value="C:endomembrane system"/>
    <property type="evidence" value="ECO:0007669"/>
    <property type="project" value="UniProtKB-SubCell"/>
</dbReference>
<dbReference type="PANTHER" id="PTHR31769">
    <property type="entry name" value="OS07G0462200 PROTEIN-RELATED"/>
    <property type="match status" value="1"/>
</dbReference>
<evidence type="ECO:0000313" key="9">
    <source>
        <dbReference type="Proteomes" id="UP000015453"/>
    </source>
</evidence>
<evidence type="ECO:0000256" key="4">
    <source>
        <dbReference type="ARBA" id="ARBA00022989"/>
    </source>
</evidence>
<gene>
    <name evidence="8" type="ORF">M569_09730</name>
</gene>
<comment type="subcellular location">
    <subcellularLocation>
        <location evidence="1">Endomembrane system</location>
        <topology evidence="1">Multi-pass membrane protein</topology>
    </subcellularLocation>
</comment>
<dbReference type="InterPro" id="IPR052222">
    <property type="entry name" value="DESIGUAL"/>
</dbReference>
<name>S8CK24_9LAMI</name>
<organism evidence="8 9">
    <name type="scientific">Genlisea aurea</name>
    <dbReference type="NCBI Taxonomy" id="192259"/>
    <lineage>
        <taxon>Eukaryota</taxon>
        <taxon>Viridiplantae</taxon>
        <taxon>Streptophyta</taxon>
        <taxon>Embryophyta</taxon>
        <taxon>Tracheophyta</taxon>
        <taxon>Spermatophyta</taxon>
        <taxon>Magnoliopsida</taxon>
        <taxon>eudicotyledons</taxon>
        <taxon>Gunneridae</taxon>
        <taxon>Pentapetalae</taxon>
        <taxon>asterids</taxon>
        <taxon>lamiids</taxon>
        <taxon>Lamiales</taxon>
        <taxon>Lentibulariaceae</taxon>
        <taxon>Genlisea</taxon>
    </lineage>
</organism>
<evidence type="ECO:0000256" key="3">
    <source>
        <dbReference type="ARBA" id="ARBA00022729"/>
    </source>
</evidence>
<evidence type="ECO:0000256" key="5">
    <source>
        <dbReference type="ARBA" id="ARBA00023136"/>
    </source>
</evidence>
<evidence type="ECO:0000256" key="6">
    <source>
        <dbReference type="ARBA" id="ARBA00029467"/>
    </source>
</evidence>
<evidence type="ECO:0000256" key="7">
    <source>
        <dbReference type="SAM" id="Phobius"/>
    </source>
</evidence>
<feature type="non-terminal residue" evidence="8">
    <location>
        <position position="180"/>
    </location>
</feature>
<dbReference type="Pfam" id="PF06749">
    <property type="entry name" value="DUF1218"/>
    <property type="match status" value="1"/>
</dbReference>
<keyword evidence="3" id="KW-0732">Signal</keyword>
<proteinExistence type="inferred from homology"/>
<dbReference type="Proteomes" id="UP000015453">
    <property type="component" value="Unassembled WGS sequence"/>
</dbReference>
<comment type="similarity">
    <text evidence="6">Belongs to the DESIGUAL family.</text>
</comment>
<keyword evidence="9" id="KW-1185">Reference proteome</keyword>
<feature type="transmembrane region" description="Helical" evidence="7">
    <location>
        <begin position="7"/>
        <end position="26"/>
    </location>
</feature>
<keyword evidence="2 7" id="KW-0812">Transmembrane</keyword>